<dbReference type="EMBL" id="JBBXMP010000482">
    <property type="protein sequence ID" value="KAL0057599.1"/>
    <property type="molecule type" value="Genomic_DNA"/>
</dbReference>
<comment type="caution">
    <text evidence="1">The sequence shown here is derived from an EMBL/GenBank/DDBJ whole genome shotgun (WGS) entry which is preliminary data.</text>
</comment>
<evidence type="ECO:0000313" key="2">
    <source>
        <dbReference type="Proteomes" id="UP001437256"/>
    </source>
</evidence>
<gene>
    <name evidence="1" type="ORF">AAF712_015747</name>
</gene>
<sequence>MSTTTNTDYFWDFVIFQVEDQLFKVPKLRFADNPHPPFDEIFTGIRDATLGEPEEGESPDRPIILEQIAKVDFQRFLDALYPKPQYIVDTSPNDHASDVAETEKWFSVLKLSSLWNFILMRKTAIHHLSHLSISASFTPIDYILVGKEHGVLHWFLKGVIPIAGNHTREIDHTDARR</sequence>
<organism evidence="1 2">
    <name type="scientific">Marasmius tenuissimus</name>
    <dbReference type="NCBI Taxonomy" id="585030"/>
    <lineage>
        <taxon>Eukaryota</taxon>
        <taxon>Fungi</taxon>
        <taxon>Dikarya</taxon>
        <taxon>Basidiomycota</taxon>
        <taxon>Agaricomycotina</taxon>
        <taxon>Agaricomycetes</taxon>
        <taxon>Agaricomycetidae</taxon>
        <taxon>Agaricales</taxon>
        <taxon>Marasmiineae</taxon>
        <taxon>Marasmiaceae</taxon>
        <taxon>Marasmius</taxon>
    </lineage>
</organism>
<accession>A0ABR2Z9L6</accession>
<keyword evidence="2" id="KW-1185">Reference proteome</keyword>
<evidence type="ECO:0008006" key="3">
    <source>
        <dbReference type="Google" id="ProtNLM"/>
    </source>
</evidence>
<protein>
    <recommendedName>
        <fullName evidence="3">BTB domain-containing protein</fullName>
    </recommendedName>
</protein>
<feature type="non-terminal residue" evidence="1">
    <location>
        <position position="177"/>
    </location>
</feature>
<proteinExistence type="predicted"/>
<name>A0ABR2Z9L6_9AGAR</name>
<evidence type="ECO:0000313" key="1">
    <source>
        <dbReference type="EMBL" id="KAL0057599.1"/>
    </source>
</evidence>
<dbReference type="Proteomes" id="UP001437256">
    <property type="component" value="Unassembled WGS sequence"/>
</dbReference>
<reference evidence="1 2" key="1">
    <citation type="submission" date="2024-05" db="EMBL/GenBank/DDBJ databases">
        <title>A draft genome resource for the thread blight pathogen Marasmius tenuissimus strain MS-2.</title>
        <authorList>
            <person name="Yulfo-Soto G.E."/>
            <person name="Baruah I.K."/>
            <person name="Amoako-Attah I."/>
            <person name="Bukari Y."/>
            <person name="Meinhardt L.W."/>
            <person name="Bailey B.A."/>
            <person name="Cohen S.P."/>
        </authorList>
    </citation>
    <scope>NUCLEOTIDE SEQUENCE [LARGE SCALE GENOMIC DNA]</scope>
    <source>
        <strain evidence="1 2">MS-2</strain>
    </source>
</reference>